<comment type="caution">
    <text evidence="1">The sequence shown here is derived from an EMBL/GenBank/DDBJ whole genome shotgun (WGS) entry which is preliminary data.</text>
</comment>
<organism evidence="1 2">
    <name type="scientific">Meiothermus granaticius NBRC 107808</name>
    <dbReference type="NCBI Taxonomy" id="1227551"/>
    <lineage>
        <taxon>Bacteria</taxon>
        <taxon>Thermotogati</taxon>
        <taxon>Deinococcota</taxon>
        <taxon>Deinococci</taxon>
        <taxon>Thermales</taxon>
        <taxon>Thermaceae</taxon>
        <taxon>Meiothermus</taxon>
    </lineage>
</organism>
<dbReference type="Proteomes" id="UP000266178">
    <property type="component" value="Unassembled WGS sequence"/>
</dbReference>
<evidence type="ECO:0000313" key="1">
    <source>
        <dbReference type="EMBL" id="RIH92188.1"/>
    </source>
</evidence>
<sequence length="80" mass="9023">MMNEAEKLEWFELQLRLKTIEVMLGPRYREALALTLGTLYTPQRLVAMAQRLGVSPEGLHGQLEKIRLELNTVEPGSEGG</sequence>
<dbReference type="OrthoDB" id="26258at2"/>
<proteinExistence type="predicted"/>
<keyword evidence="2" id="KW-1185">Reference proteome</keyword>
<reference evidence="1 2" key="1">
    <citation type="submission" date="2018-08" db="EMBL/GenBank/DDBJ databases">
        <title>Meiothermus granaticius genome AF-68 sequencing project.</title>
        <authorList>
            <person name="Da Costa M.S."/>
            <person name="Albuquerque L."/>
            <person name="Raposo P."/>
            <person name="Froufe H.J.C."/>
            <person name="Barroso C.S."/>
            <person name="Egas C."/>
        </authorList>
    </citation>
    <scope>NUCLEOTIDE SEQUENCE [LARGE SCALE GENOMIC DNA]</scope>
    <source>
        <strain evidence="1 2">AF-68</strain>
    </source>
</reference>
<dbReference type="RefSeq" id="WP_119357341.1">
    <property type="nucleotide sequence ID" value="NZ_BJXM01000001.1"/>
</dbReference>
<protein>
    <submittedName>
        <fullName evidence="1">Uncharacterized protein</fullName>
    </submittedName>
</protein>
<dbReference type="AlphaFoldDB" id="A0A399F7I4"/>
<evidence type="ECO:0000313" key="2">
    <source>
        <dbReference type="Proteomes" id="UP000266178"/>
    </source>
</evidence>
<dbReference type="EMBL" id="QWLB01000023">
    <property type="protein sequence ID" value="RIH92188.1"/>
    <property type="molecule type" value="Genomic_DNA"/>
</dbReference>
<name>A0A399F7I4_9DEIN</name>
<accession>A0A399F7I4</accession>
<gene>
    <name evidence="1" type="ORF">Mgrana_01857</name>
</gene>